<proteinExistence type="predicted"/>
<gene>
    <name evidence="6" type="ORF">HNQ61_000738</name>
</gene>
<keyword evidence="1 3" id="KW-0597">Phosphoprotein</keyword>
<evidence type="ECO:0000259" key="5">
    <source>
        <dbReference type="PROSITE" id="PS50110"/>
    </source>
</evidence>
<name>A0A841GV63_9BACT</name>
<evidence type="ECO:0000313" key="6">
    <source>
        <dbReference type="EMBL" id="MBB6069123.1"/>
    </source>
</evidence>
<evidence type="ECO:0000256" key="1">
    <source>
        <dbReference type="ARBA" id="ARBA00022553"/>
    </source>
</evidence>
<dbReference type="InterPro" id="IPR039420">
    <property type="entry name" value="WalR-like"/>
</dbReference>
<feature type="domain" description="HTH luxR-type" evidence="4">
    <location>
        <begin position="146"/>
        <end position="211"/>
    </location>
</feature>
<dbReference type="Proteomes" id="UP000582837">
    <property type="component" value="Unassembled WGS sequence"/>
</dbReference>
<dbReference type="PROSITE" id="PS00622">
    <property type="entry name" value="HTH_LUXR_1"/>
    <property type="match status" value="1"/>
</dbReference>
<dbReference type="InterPro" id="IPR000792">
    <property type="entry name" value="Tscrpt_reg_LuxR_C"/>
</dbReference>
<organism evidence="6 7">
    <name type="scientific">Longimicrobium terrae</name>
    <dbReference type="NCBI Taxonomy" id="1639882"/>
    <lineage>
        <taxon>Bacteria</taxon>
        <taxon>Pseudomonadati</taxon>
        <taxon>Gemmatimonadota</taxon>
        <taxon>Longimicrobiia</taxon>
        <taxon>Longimicrobiales</taxon>
        <taxon>Longimicrobiaceae</taxon>
        <taxon>Longimicrobium</taxon>
    </lineage>
</organism>
<dbReference type="PROSITE" id="PS50043">
    <property type="entry name" value="HTH_LUXR_2"/>
    <property type="match status" value="1"/>
</dbReference>
<sequence>MISVALIEDNRLVREGLTAMLDRTADFTVVASASSGEPARLRDAKPEVILLDVGLWDDDSLRVAETLKQEYPDSRVIIMDLLPVHEDIIEFVNAGVSGFILKDATFEDLVSTIRSVAEGAHVLPPQMTSSLFSQIAREAVERGRAVAMEAVKMTPREREVIGLIAEGLSNKEIAARLQIATYTVKSHVRNVMEKLALHTRLQIAAFAHKGSG</sequence>
<evidence type="ECO:0000256" key="3">
    <source>
        <dbReference type="PROSITE-ProRule" id="PRU00169"/>
    </source>
</evidence>
<evidence type="ECO:0000313" key="7">
    <source>
        <dbReference type="Proteomes" id="UP000582837"/>
    </source>
</evidence>
<dbReference type="Pfam" id="PF00072">
    <property type="entry name" value="Response_reg"/>
    <property type="match status" value="1"/>
</dbReference>
<accession>A0A841GV63</accession>
<dbReference type="Gene3D" id="3.40.50.2300">
    <property type="match status" value="1"/>
</dbReference>
<dbReference type="GO" id="GO:0003677">
    <property type="term" value="F:DNA binding"/>
    <property type="evidence" value="ECO:0007669"/>
    <property type="project" value="UniProtKB-KW"/>
</dbReference>
<evidence type="ECO:0000259" key="4">
    <source>
        <dbReference type="PROSITE" id="PS50043"/>
    </source>
</evidence>
<dbReference type="RefSeq" id="WP_170038195.1">
    <property type="nucleotide sequence ID" value="NZ_JABDTL010000002.1"/>
</dbReference>
<protein>
    <submittedName>
        <fullName evidence="6">Two-component system nitrate/nitrite response regulator NarL</fullName>
    </submittedName>
</protein>
<dbReference type="Pfam" id="PF00196">
    <property type="entry name" value="GerE"/>
    <property type="match status" value="1"/>
</dbReference>
<evidence type="ECO:0000256" key="2">
    <source>
        <dbReference type="ARBA" id="ARBA00023125"/>
    </source>
</evidence>
<dbReference type="PRINTS" id="PR00038">
    <property type="entry name" value="HTHLUXR"/>
</dbReference>
<dbReference type="SMART" id="SM00421">
    <property type="entry name" value="HTH_LUXR"/>
    <property type="match status" value="1"/>
</dbReference>
<dbReference type="InterPro" id="IPR001789">
    <property type="entry name" value="Sig_transdc_resp-reg_receiver"/>
</dbReference>
<dbReference type="EMBL" id="JACHIA010000002">
    <property type="protein sequence ID" value="MBB6069123.1"/>
    <property type="molecule type" value="Genomic_DNA"/>
</dbReference>
<dbReference type="SUPFAM" id="SSF46894">
    <property type="entry name" value="C-terminal effector domain of the bipartite response regulators"/>
    <property type="match status" value="1"/>
</dbReference>
<dbReference type="GO" id="GO:0000160">
    <property type="term" value="P:phosphorelay signal transduction system"/>
    <property type="evidence" value="ECO:0007669"/>
    <property type="project" value="InterPro"/>
</dbReference>
<feature type="modified residue" description="4-aspartylphosphate" evidence="3">
    <location>
        <position position="52"/>
    </location>
</feature>
<dbReference type="InterPro" id="IPR016032">
    <property type="entry name" value="Sig_transdc_resp-reg_C-effctor"/>
</dbReference>
<dbReference type="CDD" id="cd06170">
    <property type="entry name" value="LuxR_C_like"/>
    <property type="match status" value="1"/>
</dbReference>
<dbReference type="SMART" id="SM00448">
    <property type="entry name" value="REC"/>
    <property type="match status" value="1"/>
</dbReference>
<dbReference type="CDD" id="cd17535">
    <property type="entry name" value="REC_NarL-like"/>
    <property type="match status" value="1"/>
</dbReference>
<dbReference type="AlphaFoldDB" id="A0A841GV63"/>
<reference evidence="6 7" key="1">
    <citation type="submission" date="2020-08" db="EMBL/GenBank/DDBJ databases">
        <title>Genomic Encyclopedia of Type Strains, Phase IV (KMG-IV): sequencing the most valuable type-strain genomes for metagenomic binning, comparative biology and taxonomic classification.</title>
        <authorList>
            <person name="Goeker M."/>
        </authorList>
    </citation>
    <scope>NUCLEOTIDE SEQUENCE [LARGE SCALE GENOMIC DNA]</scope>
    <source>
        <strain evidence="6 7">DSM 29007</strain>
    </source>
</reference>
<keyword evidence="2" id="KW-0238">DNA-binding</keyword>
<dbReference type="InterPro" id="IPR011006">
    <property type="entry name" value="CheY-like_superfamily"/>
</dbReference>
<dbReference type="PANTHER" id="PTHR43214:SF43">
    <property type="entry name" value="TWO-COMPONENT RESPONSE REGULATOR"/>
    <property type="match status" value="1"/>
</dbReference>
<keyword evidence="7" id="KW-1185">Reference proteome</keyword>
<dbReference type="InterPro" id="IPR058245">
    <property type="entry name" value="NreC/VraR/RcsB-like_REC"/>
</dbReference>
<comment type="caution">
    <text evidence="6">The sequence shown here is derived from an EMBL/GenBank/DDBJ whole genome shotgun (WGS) entry which is preliminary data.</text>
</comment>
<dbReference type="PANTHER" id="PTHR43214">
    <property type="entry name" value="TWO-COMPONENT RESPONSE REGULATOR"/>
    <property type="match status" value="1"/>
</dbReference>
<dbReference type="PROSITE" id="PS50110">
    <property type="entry name" value="RESPONSE_REGULATORY"/>
    <property type="match status" value="1"/>
</dbReference>
<dbReference type="SUPFAM" id="SSF52172">
    <property type="entry name" value="CheY-like"/>
    <property type="match status" value="1"/>
</dbReference>
<feature type="domain" description="Response regulatory" evidence="5">
    <location>
        <begin position="3"/>
        <end position="117"/>
    </location>
</feature>
<dbReference type="GO" id="GO:0006355">
    <property type="term" value="P:regulation of DNA-templated transcription"/>
    <property type="evidence" value="ECO:0007669"/>
    <property type="project" value="InterPro"/>
</dbReference>